<dbReference type="Proteomes" id="UP000325313">
    <property type="component" value="Unassembled WGS sequence"/>
</dbReference>
<protein>
    <submittedName>
        <fullName evidence="2">Uncharacterized protein</fullName>
    </submittedName>
</protein>
<accession>A0A5B0N2D5</accession>
<dbReference type="AlphaFoldDB" id="A0A5B0N2D5"/>
<proteinExistence type="predicted"/>
<sequence>MTTGASQLRMKRRIWRTRLALLSIFYFIFEAAVLSILVFIPSLLTAMDTGRCGK</sequence>
<keyword evidence="1" id="KW-0472">Membrane</keyword>
<evidence type="ECO:0000256" key="1">
    <source>
        <dbReference type="SAM" id="Phobius"/>
    </source>
</evidence>
<name>A0A5B0N2D5_PUCGR</name>
<keyword evidence="1" id="KW-1133">Transmembrane helix</keyword>
<organism evidence="2 3">
    <name type="scientific">Puccinia graminis f. sp. tritici</name>
    <dbReference type="NCBI Taxonomy" id="56615"/>
    <lineage>
        <taxon>Eukaryota</taxon>
        <taxon>Fungi</taxon>
        <taxon>Dikarya</taxon>
        <taxon>Basidiomycota</taxon>
        <taxon>Pucciniomycotina</taxon>
        <taxon>Pucciniomycetes</taxon>
        <taxon>Pucciniales</taxon>
        <taxon>Pucciniaceae</taxon>
        <taxon>Puccinia</taxon>
    </lineage>
</organism>
<dbReference type="EMBL" id="VDEP01000439">
    <property type="protein sequence ID" value="KAA1082270.1"/>
    <property type="molecule type" value="Genomic_DNA"/>
</dbReference>
<gene>
    <name evidence="2" type="ORF">PGTUg99_030750</name>
</gene>
<feature type="transmembrane region" description="Helical" evidence="1">
    <location>
        <begin position="19"/>
        <end position="40"/>
    </location>
</feature>
<evidence type="ECO:0000313" key="3">
    <source>
        <dbReference type="Proteomes" id="UP000325313"/>
    </source>
</evidence>
<keyword evidence="1" id="KW-0812">Transmembrane</keyword>
<reference evidence="2 3" key="1">
    <citation type="submission" date="2019-05" db="EMBL/GenBank/DDBJ databases">
        <title>Emergence of the Ug99 lineage of the wheat stem rust pathogen through somatic hybridization.</title>
        <authorList>
            <person name="Li F."/>
            <person name="Upadhyaya N.M."/>
            <person name="Sperschneider J."/>
            <person name="Matny O."/>
            <person name="Nguyen-Phuc H."/>
            <person name="Mago R."/>
            <person name="Raley C."/>
            <person name="Miller M.E."/>
            <person name="Silverstein K.A.T."/>
            <person name="Henningsen E."/>
            <person name="Hirsch C.D."/>
            <person name="Visser B."/>
            <person name="Pretorius Z.A."/>
            <person name="Steffenson B.J."/>
            <person name="Schwessinger B."/>
            <person name="Dodds P.N."/>
            <person name="Figueroa M."/>
        </authorList>
    </citation>
    <scope>NUCLEOTIDE SEQUENCE [LARGE SCALE GENOMIC DNA]</scope>
    <source>
        <strain evidence="2 3">Ug99</strain>
    </source>
</reference>
<evidence type="ECO:0000313" key="2">
    <source>
        <dbReference type="EMBL" id="KAA1082270.1"/>
    </source>
</evidence>
<comment type="caution">
    <text evidence="2">The sequence shown here is derived from an EMBL/GenBank/DDBJ whole genome shotgun (WGS) entry which is preliminary data.</text>
</comment>